<keyword evidence="1" id="KW-1133">Transmembrane helix</keyword>
<dbReference type="EMBL" id="MWQN01000001">
    <property type="protein sequence ID" value="OPC84673.1"/>
    <property type="molecule type" value="Genomic_DNA"/>
</dbReference>
<feature type="transmembrane region" description="Helical" evidence="1">
    <location>
        <begin position="39"/>
        <end position="62"/>
    </location>
</feature>
<dbReference type="AlphaFoldDB" id="A0A1T3P6K4"/>
<sequence length="165" mass="17042">MVLLAALGMIDAALAGFRASSGRNGRIRRRAADLRAARRGVLPGVFVLATSAAVALVVLGAADDRGTRYAELDAAAWRMLAVLLPYAGIVAVSMLCYLAGSFRLATFAILAGLGPLTMVRPLLVVGGVVAAGWATPAGAAVAATAGSGILLVEPYVHRRWYRTPI</sequence>
<feature type="transmembrane region" description="Helical" evidence="1">
    <location>
        <begin position="83"/>
        <end position="110"/>
    </location>
</feature>
<evidence type="ECO:0000313" key="2">
    <source>
        <dbReference type="EMBL" id="OPC84673.1"/>
    </source>
</evidence>
<proteinExistence type="predicted"/>
<dbReference type="STRING" id="159449.B4N89_30480"/>
<dbReference type="Proteomes" id="UP000190037">
    <property type="component" value="Unassembled WGS sequence"/>
</dbReference>
<comment type="caution">
    <text evidence="2">The sequence shown here is derived from an EMBL/GenBank/DDBJ whole genome shotgun (WGS) entry which is preliminary data.</text>
</comment>
<keyword evidence="3" id="KW-1185">Reference proteome</keyword>
<gene>
    <name evidence="2" type="ORF">B4N89_30480</name>
</gene>
<evidence type="ECO:0000313" key="3">
    <source>
        <dbReference type="Proteomes" id="UP000190037"/>
    </source>
</evidence>
<name>A0A1T3P6K4_9ACTN</name>
<organism evidence="2 3">
    <name type="scientific">Embleya scabrispora</name>
    <dbReference type="NCBI Taxonomy" id="159449"/>
    <lineage>
        <taxon>Bacteria</taxon>
        <taxon>Bacillati</taxon>
        <taxon>Actinomycetota</taxon>
        <taxon>Actinomycetes</taxon>
        <taxon>Kitasatosporales</taxon>
        <taxon>Streptomycetaceae</taxon>
        <taxon>Embleya</taxon>
    </lineage>
</organism>
<keyword evidence="1" id="KW-0812">Transmembrane</keyword>
<accession>A0A1T3P6K4</accession>
<feature type="transmembrane region" description="Helical" evidence="1">
    <location>
        <begin position="122"/>
        <end position="152"/>
    </location>
</feature>
<reference evidence="2 3" key="1">
    <citation type="submission" date="2017-03" db="EMBL/GenBank/DDBJ databases">
        <title>Draft genome sequence of Streptomyces scabrisporus NF3, endophyte isolated from Amphipterygium adstringens.</title>
        <authorList>
            <person name="Vazquez M."/>
            <person name="Ceapa C.D."/>
            <person name="Rodriguez Luna D."/>
            <person name="Sanchez Esquivel S."/>
        </authorList>
    </citation>
    <scope>NUCLEOTIDE SEQUENCE [LARGE SCALE GENOMIC DNA]</scope>
    <source>
        <strain evidence="2 3">NF3</strain>
    </source>
</reference>
<keyword evidence="1" id="KW-0472">Membrane</keyword>
<protein>
    <submittedName>
        <fullName evidence="2">Uncharacterized protein</fullName>
    </submittedName>
</protein>
<evidence type="ECO:0000256" key="1">
    <source>
        <dbReference type="SAM" id="Phobius"/>
    </source>
</evidence>